<keyword evidence="6" id="KW-0539">Nucleus</keyword>
<dbReference type="InterPro" id="IPR023093">
    <property type="entry name" value="ScpA-like_C"/>
</dbReference>
<feature type="compositionally biased region" description="Basic and acidic residues" evidence="7">
    <location>
        <begin position="383"/>
        <end position="393"/>
    </location>
</feature>
<dbReference type="InterPro" id="IPR036390">
    <property type="entry name" value="WH_DNA-bd_sf"/>
</dbReference>
<evidence type="ECO:0000256" key="1">
    <source>
        <dbReference type="ARBA" id="ARBA00004123"/>
    </source>
</evidence>
<keyword evidence="11" id="KW-1185">Reference proteome</keyword>
<dbReference type="CDD" id="cd21792">
    <property type="entry name" value="Rad21_Rec8_M_NXP1-like"/>
    <property type="match status" value="1"/>
</dbReference>
<evidence type="ECO:0000256" key="2">
    <source>
        <dbReference type="ARBA" id="ARBA00004286"/>
    </source>
</evidence>
<dbReference type="InterPro" id="IPR006910">
    <property type="entry name" value="Rad21_Rec8_N"/>
</dbReference>
<dbReference type="Pfam" id="PF04825">
    <property type="entry name" value="Rad21_Rec8_N"/>
    <property type="match status" value="1"/>
</dbReference>
<feature type="domain" description="Rad21/Rec8-like protein C-terminal eukaryotic" evidence="8">
    <location>
        <begin position="517"/>
        <end position="565"/>
    </location>
</feature>
<reference evidence="10 11" key="1">
    <citation type="submission" date="2021-05" db="EMBL/GenBank/DDBJ databases">
        <authorList>
            <person name="Zahm M."/>
            <person name="Klopp C."/>
            <person name="Cabau C."/>
            <person name="Kuhl H."/>
            <person name="Suciu R."/>
            <person name="Ciorpac M."/>
            <person name="Holostenco D."/>
            <person name="Gessner J."/>
            <person name="Wuertz S."/>
            <person name="Hohne C."/>
            <person name="Stock M."/>
            <person name="Gislard M."/>
            <person name="Lluch J."/>
            <person name="Milhes M."/>
            <person name="Lampietro C."/>
            <person name="Lopez Roques C."/>
            <person name="Donnadieu C."/>
            <person name="Du K."/>
            <person name="Schartl M."/>
            <person name="Guiguen Y."/>
        </authorList>
    </citation>
    <scope>NUCLEOTIDE SEQUENCE [LARGE SCALE GENOMIC DNA]</scope>
    <source>
        <strain evidence="10">Hh-F2</strain>
        <tissue evidence="10">Blood</tissue>
    </source>
</reference>
<dbReference type="EMBL" id="JAHFZB010000030">
    <property type="protein sequence ID" value="KAK6471759.1"/>
    <property type="molecule type" value="Genomic_DNA"/>
</dbReference>
<evidence type="ECO:0000313" key="10">
    <source>
        <dbReference type="EMBL" id="KAK6471759.1"/>
    </source>
</evidence>
<evidence type="ECO:0000259" key="8">
    <source>
        <dbReference type="Pfam" id="PF04824"/>
    </source>
</evidence>
<proteinExistence type="inferred from homology"/>
<sequence>MFYTQLFMSKRGPLAKIWLAAHWEKKITKAHVYECNLETTVKDILSPKMKIALRTSGHLLLGVVRIYSRKAKYLLADCNEAVVKIKIAFRPGITDLSEDNLEAPYKAITLVEDFRDFESQLPDVNAIEVTEHFTLNQSRTEEITLKEDYGNNFLIYDDNFGDDHFRQGGHFDDSVRISTDESLLPSIESLTEDRLKADGFGDEEGGFNILDFVLLDGENPLIADVLAEDVGVAIPEPLLDENNNADRENPASDKPAEDAPTLQETTLLADEEEGFALEPVTMTPNLERKRGKRKRKLVVDETKELSSETIRDQITDCTDITSTLDIAPPTKSLMKWKETGGADKLFSQPGFSLMSSQLQKLFPRDLLPGNLKGFGNDEEQEREEMRKQQKDKKLDDTVILMEDLSHLDASVMQKSTRLSIDHTPLSRDLNRHHAESENEAGVSETQTALLDMLSEDSMLVNPSMGQERELDQSLTQMEKAQAAVDGQDFEEKKLNKRIQHLLHTLQKQDHSGCAAFNLQELCRNETRKHAAATFFCFLVLKKQNAIELTQIKPYDAIIATPGPNFYKKNNLKNKHNEAIEWKPKQPRTYCSGAASSADVLVNVTRSAGLGILRLRY</sequence>
<dbReference type="PANTHER" id="PTHR12585">
    <property type="entry name" value="SCC1 / RAD21 FAMILY MEMBER"/>
    <property type="match status" value="1"/>
</dbReference>
<accession>A0ABR0YGI8</accession>
<feature type="compositionally biased region" description="Basic and acidic residues" evidence="7">
    <location>
        <begin position="244"/>
        <end position="257"/>
    </location>
</feature>
<dbReference type="InterPro" id="IPR006909">
    <property type="entry name" value="Rad21/Rec8_C_eu"/>
</dbReference>
<evidence type="ECO:0000256" key="4">
    <source>
        <dbReference type="ARBA" id="ARBA00022454"/>
    </source>
</evidence>
<dbReference type="Proteomes" id="UP001369086">
    <property type="component" value="Unassembled WGS sequence"/>
</dbReference>
<feature type="region of interest" description="Disordered" evidence="7">
    <location>
        <begin position="237"/>
        <end position="261"/>
    </location>
</feature>
<dbReference type="Gene3D" id="1.10.10.580">
    <property type="entry name" value="Structural maintenance of chromosome 1. Chain E"/>
    <property type="match status" value="1"/>
</dbReference>
<organism evidence="10 11">
    <name type="scientific">Huso huso</name>
    <name type="common">Beluga</name>
    <name type="synonym">Acipenser huso</name>
    <dbReference type="NCBI Taxonomy" id="61971"/>
    <lineage>
        <taxon>Eukaryota</taxon>
        <taxon>Metazoa</taxon>
        <taxon>Chordata</taxon>
        <taxon>Craniata</taxon>
        <taxon>Vertebrata</taxon>
        <taxon>Euteleostomi</taxon>
        <taxon>Actinopterygii</taxon>
        <taxon>Chondrostei</taxon>
        <taxon>Acipenseriformes</taxon>
        <taxon>Acipenseridae</taxon>
        <taxon>Huso</taxon>
    </lineage>
</organism>
<comment type="subcellular location">
    <subcellularLocation>
        <location evidence="2">Chromosome</location>
    </subcellularLocation>
    <subcellularLocation>
        <location evidence="1">Nucleus</location>
    </subcellularLocation>
</comment>
<comment type="caution">
    <text evidence="10">The sequence shown here is derived from an EMBL/GenBank/DDBJ whole genome shotgun (WGS) entry which is preliminary data.</text>
</comment>
<dbReference type="PANTHER" id="PTHR12585:SF54">
    <property type="entry name" value="RAD21 COHESIN COMPLEX COMPONENT LIKE 1 ISOFORM X1"/>
    <property type="match status" value="1"/>
</dbReference>
<dbReference type="Pfam" id="PF04824">
    <property type="entry name" value="Rad21_Rec8"/>
    <property type="match status" value="1"/>
</dbReference>
<dbReference type="InterPro" id="IPR049589">
    <property type="entry name" value="NXP1_M-like"/>
</dbReference>
<evidence type="ECO:0000256" key="5">
    <source>
        <dbReference type="ARBA" id="ARBA00022829"/>
    </source>
</evidence>
<feature type="region of interest" description="Disordered" evidence="7">
    <location>
        <begin position="371"/>
        <end position="393"/>
    </location>
</feature>
<feature type="domain" description="Rad21/Rec8-like protein N-terminal" evidence="9">
    <location>
        <begin position="1"/>
        <end position="100"/>
    </location>
</feature>
<evidence type="ECO:0000256" key="6">
    <source>
        <dbReference type="ARBA" id="ARBA00023242"/>
    </source>
</evidence>
<evidence type="ECO:0000256" key="3">
    <source>
        <dbReference type="ARBA" id="ARBA00009870"/>
    </source>
</evidence>
<protein>
    <submittedName>
        <fullName evidence="10">Double-strand-break repair protein rad21-like protein</fullName>
    </submittedName>
</protein>
<evidence type="ECO:0000313" key="11">
    <source>
        <dbReference type="Proteomes" id="UP001369086"/>
    </source>
</evidence>
<keyword evidence="4" id="KW-0158">Chromosome</keyword>
<comment type="similarity">
    <text evidence="3">Belongs to the rad21 family.</text>
</comment>
<name>A0ABR0YGI8_HUSHU</name>
<gene>
    <name evidence="10" type="ORF">HHUSO_G28701</name>
</gene>
<evidence type="ECO:0000259" key="9">
    <source>
        <dbReference type="Pfam" id="PF04825"/>
    </source>
</evidence>
<evidence type="ECO:0000256" key="7">
    <source>
        <dbReference type="SAM" id="MobiDB-lite"/>
    </source>
</evidence>
<keyword evidence="5" id="KW-0159">Chromosome partition</keyword>
<dbReference type="InterPro" id="IPR039781">
    <property type="entry name" value="Rad21/Rec8-like"/>
</dbReference>
<dbReference type="SUPFAM" id="SSF46785">
    <property type="entry name" value="Winged helix' DNA-binding domain"/>
    <property type="match status" value="1"/>
</dbReference>